<evidence type="ECO:0000313" key="4">
    <source>
        <dbReference type="Proteomes" id="UP000184550"/>
    </source>
</evidence>
<evidence type="ECO:0000256" key="1">
    <source>
        <dbReference type="ARBA" id="ARBA00022527"/>
    </source>
</evidence>
<organism evidence="3 4">
    <name type="scientific">Planktothrix serta PCC 8927</name>
    <dbReference type="NCBI Taxonomy" id="671068"/>
    <lineage>
        <taxon>Bacteria</taxon>
        <taxon>Bacillati</taxon>
        <taxon>Cyanobacteriota</taxon>
        <taxon>Cyanophyceae</taxon>
        <taxon>Oscillatoriophycideae</taxon>
        <taxon>Oscillatoriales</taxon>
        <taxon>Microcoleaceae</taxon>
        <taxon>Planktothrix</taxon>
    </lineage>
</organism>
<keyword evidence="1" id="KW-0808">Transferase</keyword>
<dbReference type="InterPro" id="IPR050267">
    <property type="entry name" value="Anti-sigma-factor_SerPK"/>
</dbReference>
<name>A0A7Z9DYB1_9CYAN</name>
<dbReference type="CDD" id="cd16936">
    <property type="entry name" value="HATPase_RsbW-like"/>
    <property type="match status" value="1"/>
</dbReference>
<evidence type="ECO:0000313" key="3">
    <source>
        <dbReference type="EMBL" id="VXD17814.1"/>
    </source>
</evidence>
<dbReference type="InterPro" id="IPR003594">
    <property type="entry name" value="HATPase_dom"/>
</dbReference>
<comment type="caution">
    <text evidence="3">The sequence shown here is derived from an EMBL/GenBank/DDBJ whole genome shotgun (WGS) entry which is preliminary data.</text>
</comment>
<sequence>MSLPQTTQFQVPSSLDTLANVLSWFDQLYQSFIPKSAWIRCQLALAEGFTNAVRHAHKGRSSDLYIDLEVTILERQLEIRIWDFGEPFDLVKKIKDILAKTKDKPTDINSLSCGGGGRGLLLMYDIADYLSYEQGEDGRNCLLIIKQF</sequence>
<dbReference type="AlphaFoldDB" id="A0A7Z9DYB1"/>
<keyword evidence="4" id="KW-1185">Reference proteome</keyword>
<dbReference type="PANTHER" id="PTHR35526:SF3">
    <property type="entry name" value="ANTI-SIGMA-F FACTOR RSBW"/>
    <property type="match status" value="1"/>
</dbReference>
<dbReference type="EMBL" id="CZCU02000136">
    <property type="protein sequence ID" value="VXD17814.1"/>
    <property type="molecule type" value="Genomic_DNA"/>
</dbReference>
<dbReference type="Proteomes" id="UP000184550">
    <property type="component" value="Unassembled WGS sequence"/>
</dbReference>
<proteinExistence type="predicted"/>
<dbReference type="GO" id="GO:0004674">
    <property type="term" value="F:protein serine/threonine kinase activity"/>
    <property type="evidence" value="ECO:0007669"/>
    <property type="project" value="UniProtKB-KW"/>
</dbReference>
<dbReference type="InterPro" id="IPR036890">
    <property type="entry name" value="HATPase_C_sf"/>
</dbReference>
<keyword evidence="1" id="KW-0723">Serine/threonine-protein kinase</keyword>
<dbReference type="SUPFAM" id="SSF55874">
    <property type="entry name" value="ATPase domain of HSP90 chaperone/DNA topoisomerase II/histidine kinase"/>
    <property type="match status" value="1"/>
</dbReference>
<keyword evidence="1" id="KW-0418">Kinase</keyword>
<gene>
    <name evidence="3" type="ORF">PL8927_600123</name>
</gene>
<evidence type="ECO:0000259" key="2">
    <source>
        <dbReference type="Pfam" id="PF13581"/>
    </source>
</evidence>
<feature type="domain" description="Histidine kinase/HSP90-like ATPase" evidence="2">
    <location>
        <begin position="12"/>
        <end position="146"/>
    </location>
</feature>
<dbReference type="RefSeq" id="WP_083621402.1">
    <property type="nucleotide sequence ID" value="NZ_LR734869.1"/>
</dbReference>
<dbReference type="Gene3D" id="3.30.565.10">
    <property type="entry name" value="Histidine kinase-like ATPase, C-terminal domain"/>
    <property type="match status" value="1"/>
</dbReference>
<reference evidence="3" key="1">
    <citation type="submission" date="2019-10" db="EMBL/GenBank/DDBJ databases">
        <authorList>
            <consortium name="Genoscope - CEA"/>
            <person name="William W."/>
        </authorList>
    </citation>
    <scope>NUCLEOTIDE SEQUENCE [LARGE SCALE GENOMIC DNA]</scope>
    <source>
        <strain evidence="3">BBR_PRJEB10992</strain>
    </source>
</reference>
<dbReference type="OrthoDB" id="424943at2"/>
<accession>A0A7Z9DYB1</accession>
<protein>
    <submittedName>
        <fullName evidence="3">Sigma-B activity negative regulator</fullName>
    </submittedName>
</protein>
<dbReference type="PANTHER" id="PTHR35526">
    <property type="entry name" value="ANTI-SIGMA-F FACTOR RSBW-RELATED"/>
    <property type="match status" value="1"/>
</dbReference>
<dbReference type="Pfam" id="PF13581">
    <property type="entry name" value="HATPase_c_2"/>
    <property type="match status" value="1"/>
</dbReference>